<accession>A0ABQ6M8J0</accession>
<proteinExistence type="predicted"/>
<gene>
    <name evidence="2" type="ORF">TeGR_g6434</name>
</gene>
<evidence type="ECO:0000313" key="2">
    <source>
        <dbReference type="EMBL" id="GMI21704.1"/>
    </source>
</evidence>
<reference evidence="2 3" key="1">
    <citation type="journal article" date="2023" name="Commun. Biol.">
        <title>Genome analysis of Parmales, the sister group of diatoms, reveals the evolutionary specialization of diatoms from phago-mixotrophs to photoautotrophs.</title>
        <authorList>
            <person name="Ban H."/>
            <person name="Sato S."/>
            <person name="Yoshikawa S."/>
            <person name="Yamada K."/>
            <person name="Nakamura Y."/>
            <person name="Ichinomiya M."/>
            <person name="Sato N."/>
            <person name="Blanc-Mathieu R."/>
            <person name="Endo H."/>
            <person name="Kuwata A."/>
            <person name="Ogata H."/>
        </authorList>
    </citation>
    <scope>NUCLEOTIDE SEQUENCE [LARGE SCALE GENOMIC DNA]</scope>
</reference>
<protein>
    <submittedName>
        <fullName evidence="2">Uncharacterized protein</fullName>
    </submittedName>
</protein>
<feature type="region of interest" description="Disordered" evidence="1">
    <location>
        <begin position="72"/>
        <end position="110"/>
    </location>
</feature>
<keyword evidence="3" id="KW-1185">Reference proteome</keyword>
<name>A0ABQ6M8J0_9STRA</name>
<comment type="caution">
    <text evidence="2">The sequence shown here is derived from an EMBL/GenBank/DDBJ whole genome shotgun (WGS) entry which is preliminary data.</text>
</comment>
<dbReference type="Proteomes" id="UP001165060">
    <property type="component" value="Unassembled WGS sequence"/>
</dbReference>
<feature type="non-terminal residue" evidence="2">
    <location>
        <position position="110"/>
    </location>
</feature>
<evidence type="ECO:0000313" key="3">
    <source>
        <dbReference type="Proteomes" id="UP001165060"/>
    </source>
</evidence>
<evidence type="ECO:0000256" key="1">
    <source>
        <dbReference type="SAM" id="MobiDB-lite"/>
    </source>
</evidence>
<feature type="compositionally biased region" description="Pro residues" evidence="1">
    <location>
        <begin position="101"/>
        <end position="110"/>
    </location>
</feature>
<sequence>MAPPKAPDTDTDRLLNDFPAVHNDLYTWAHDARVDKGRIIDTLLNTLQQMYGLTSSGKAAIKAAKRRRVSLLATPQRACESGSDSDRSSATNRGGGTPPRAALPPPSTPP</sequence>
<organism evidence="2 3">
    <name type="scientific">Tetraparma gracilis</name>
    <dbReference type="NCBI Taxonomy" id="2962635"/>
    <lineage>
        <taxon>Eukaryota</taxon>
        <taxon>Sar</taxon>
        <taxon>Stramenopiles</taxon>
        <taxon>Ochrophyta</taxon>
        <taxon>Bolidophyceae</taxon>
        <taxon>Parmales</taxon>
        <taxon>Triparmaceae</taxon>
        <taxon>Tetraparma</taxon>
    </lineage>
</organism>
<dbReference type="EMBL" id="BRYB01001257">
    <property type="protein sequence ID" value="GMI21704.1"/>
    <property type="molecule type" value="Genomic_DNA"/>
</dbReference>